<accession>A0AAE1Y3D4</accession>
<keyword evidence="3" id="KW-1185">Reference proteome</keyword>
<reference evidence="2" key="2">
    <citation type="journal article" date="2024" name="Plant">
        <title>Genomic evolution and insights into agronomic trait innovations of Sesamum species.</title>
        <authorList>
            <person name="Miao H."/>
            <person name="Wang L."/>
            <person name="Qu L."/>
            <person name="Liu H."/>
            <person name="Sun Y."/>
            <person name="Le M."/>
            <person name="Wang Q."/>
            <person name="Wei S."/>
            <person name="Zheng Y."/>
            <person name="Lin W."/>
            <person name="Duan Y."/>
            <person name="Cao H."/>
            <person name="Xiong S."/>
            <person name="Wang X."/>
            <person name="Wei L."/>
            <person name="Li C."/>
            <person name="Ma Q."/>
            <person name="Ju M."/>
            <person name="Zhao R."/>
            <person name="Li G."/>
            <person name="Mu C."/>
            <person name="Tian Q."/>
            <person name="Mei H."/>
            <person name="Zhang T."/>
            <person name="Gao T."/>
            <person name="Zhang H."/>
        </authorList>
    </citation>
    <scope>NUCLEOTIDE SEQUENCE</scope>
    <source>
        <strain evidence="2">3651</strain>
    </source>
</reference>
<reference evidence="2" key="1">
    <citation type="submission" date="2020-06" db="EMBL/GenBank/DDBJ databases">
        <authorList>
            <person name="Li T."/>
            <person name="Hu X."/>
            <person name="Zhang T."/>
            <person name="Song X."/>
            <person name="Zhang H."/>
            <person name="Dai N."/>
            <person name="Sheng W."/>
            <person name="Hou X."/>
            <person name="Wei L."/>
        </authorList>
    </citation>
    <scope>NUCLEOTIDE SEQUENCE</scope>
    <source>
        <strain evidence="2">3651</strain>
        <tissue evidence="2">Leaf</tissue>
    </source>
</reference>
<sequence>MAVNIAPPVFLGGPDNRPNIAPVVANVGVAANIADANVDDAVVGLAWFSLDHEEPPSRSGCPASRFRSNRPAGERRWSPRRSAAGMSITRSGGGGGGSCEKICNGRGTYLM</sequence>
<protein>
    <submittedName>
        <fullName evidence="2">Uncharacterized protein</fullName>
    </submittedName>
</protein>
<name>A0AAE1Y3D4_9LAMI</name>
<proteinExistence type="predicted"/>
<evidence type="ECO:0000313" key="2">
    <source>
        <dbReference type="EMBL" id="KAK4422995.1"/>
    </source>
</evidence>
<feature type="region of interest" description="Disordered" evidence="1">
    <location>
        <begin position="52"/>
        <end position="99"/>
    </location>
</feature>
<dbReference type="AlphaFoldDB" id="A0AAE1Y3D4"/>
<dbReference type="Proteomes" id="UP001293254">
    <property type="component" value="Unassembled WGS sequence"/>
</dbReference>
<evidence type="ECO:0000313" key="3">
    <source>
        <dbReference type="Proteomes" id="UP001293254"/>
    </source>
</evidence>
<dbReference type="EMBL" id="JACGWO010000007">
    <property type="protein sequence ID" value="KAK4422995.1"/>
    <property type="molecule type" value="Genomic_DNA"/>
</dbReference>
<evidence type="ECO:0000256" key="1">
    <source>
        <dbReference type="SAM" id="MobiDB-lite"/>
    </source>
</evidence>
<gene>
    <name evidence="2" type="ORF">Salat_1882100</name>
</gene>
<organism evidence="2 3">
    <name type="scientific">Sesamum alatum</name>
    <dbReference type="NCBI Taxonomy" id="300844"/>
    <lineage>
        <taxon>Eukaryota</taxon>
        <taxon>Viridiplantae</taxon>
        <taxon>Streptophyta</taxon>
        <taxon>Embryophyta</taxon>
        <taxon>Tracheophyta</taxon>
        <taxon>Spermatophyta</taxon>
        <taxon>Magnoliopsida</taxon>
        <taxon>eudicotyledons</taxon>
        <taxon>Gunneridae</taxon>
        <taxon>Pentapetalae</taxon>
        <taxon>asterids</taxon>
        <taxon>lamiids</taxon>
        <taxon>Lamiales</taxon>
        <taxon>Pedaliaceae</taxon>
        <taxon>Sesamum</taxon>
    </lineage>
</organism>
<comment type="caution">
    <text evidence="2">The sequence shown here is derived from an EMBL/GenBank/DDBJ whole genome shotgun (WGS) entry which is preliminary data.</text>
</comment>